<organism evidence="11 12">
    <name type="scientific">Aegilops tauschii subsp. strangulata</name>
    <name type="common">Goatgrass</name>
    <dbReference type="NCBI Taxonomy" id="200361"/>
    <lineage>
        <taxon>Eukaryota</taxon>
        <taxon>Viridiplantae</taxon>
        <taxon>Streptophyta</taxon>
        <taxon>Embryophyta</taxon>
        <taxon>Tracheophyta</taxon>
        <taxon>Spermatophyta</taxon>
        <taxon>Magnoliopsida</taxon>
        <taxon>Liliopsida</taxon>
        <taxon>Poales</taxon>
        <taxon>Poaceae</taxon>
        <taxon>BOP clade</taxon>
        <taxon>Pooideae</taxon>
        <taxon>Triticodae</taxon>
        <taxon>Triticeae</taxon>
        <taxon>Triticinae</taxon>
        <taxon>Aegilops</taxon>
    </lineage>
</organism>
<dbReference type="PANTHER" id="PTHR15362:SF20">
    <property type="entry name" value="CDP-DIACYLGLYCEROL--SERINE O-PHOSPHATIDYLTRANSFERASE 3"/>
    <property type="match status" value="1"/>
</dbReference>
<comment type="function">
    <text evidence="10">Catalyzes a base-exchange reaction in which the polar head group of phosphatidylethanolamine (PE) is replaced by L-serine.</text>
</comment>
<reference evidence="11" key="5">
    <citation type="journal article" date="2021" name="G3 (Bethesda)">
        <title>Aegilops tauschii genome assembly Aet v5.0 features greater sequence contiguity and improved annotation.</title>
        <authorList>
            <person name="Wang L."/>
            <person name="Zhu T."/>
            <person name="Rodriguez J.C."/>
            <person name="Deal K.R."/>
            <person name="Dubcovsky J."/>
            <person name="McGuire P.E."/>
            <person name="Lux T."/>
            <person name="Spannagl M."/>
            <person name="Mayer K.F.X."/>
            <person name="Baldrich P."/>
            <person name="Meyers B.C."/>
            <person name="Huo N."/>
            <person name="Gu Y.Q."/>
            <person name="Zhou H."/>
            <person name="Devos K.M."/>
            <person name="Bennetzen J.L."/>
            <person name="Unver T."/>
            <person name="Budak H."/>
            <person name="Gulick P.J."/>
            <person name="Galiba G."/>
            <person name="Kalapos B."/>
            <person name="Nelson D.R."/>
            <person name="Li P."/>
            <person name="You F.M."/>
            <person name="Luo M.C."/>
            <person name="Dvorak J."/>
        </authorList>
    </citation>
    <scope>NUCLEOTIDE SEQUENCE [LARGE SCALE GENOMIC DNA]</scope>
    <source>
        <strain evidence="11">cv. AL8/78</strain>
    </source>
</reference>
<keyword evidence="10" id="KW-0444">Lipid biosynthesis</keyword>
<dbReference type="EnsemblPlants" id="AET1Gv20917400.15">
    <property type="protein sequence ID" value="AET1Gv20917400.15"/>
    <property type="gene ID" value="AET1Gv20917400"/>
</dbReference>
<dbReference type="GO" id="GO:0005789">
    <property type="term" value="C:endoplasmic reticulum membrane"/>
    <property type="evidence" value="ECO:0007669"/>
    <property type="project" value="UniProtKB-SubCell"/>
</dbReference>
<comment type="pathway">
    <text evidence="10">Phospholipid metabolism; phosphatidylethanolamine biosynthesis; phosphatidylethanolamine from CDP-diacylglycerol: step 1/2.</text>
</comment>
<keyword evidence="5 10" id="KW-0256">Endoplasmic reticulum</keyword>
<comment type="pathway">
    <text evidence="2">Lipid metabolism.</text>
</comment>
<dbReference type="PANTHER" id="PTHR15362">
    <property type="entry name" value="PHOSPHATIDYLINOSITOL SYNTHASE"/>
    <property type="match status" value="1"/>
</dbReference>
<accession>A0A452ZU57</accession>
<dbReference type="Gramene" id="AET1Gv20917400.15">
    <property type="protein sequence ID" value="AET1Gv20917400.15"/>
    <property type="gene ID" value="AET1Gv20917400"/>
</dbReference>
<keyword evidence="6 10" id="KW-1133">Transmembrane helix</keyword>
<keyword evidence="8 10" id="KW-0472">Membrane</keyword>
<evidence type="ECO:0000256" key="2">
    <source>
        <dbReference type="ARBA" id="ARBA00005189"/>
    </source>
</evidence>
<comment type="caution">
    <text evidence="10">Lacks conserved residue(s) required for the propagation of feature annotation.</text>
</comment>
<comment type="catalytic activity">
    <reaction evidence="10">
        <text>a CDP-1,2-diacyl-sn-glycerol + L-serine = a 1,2-diacyl-sn-glycero-3-phospho-L-serine + CMP + H(+)</text>
        <dbReference type="Rhea" id="RHEA:16913"/>
        <dbReference type="ChEBI" id="CHEBI:15378"/>
        <dbReference type="ChEBI" id="CHEBI:33384"/>
        <dbReference type="ChEBI" id="CHEBI:57262"/>
        <dbReference type="ChEBI" id="CHEBI:58332"/>
        <dbReference type="ChEBI" id="CHEBI:60377"/>
        <dbReference type="EC" id="2.7.8.8"/>
    </reaction>
</comment>
<reference evidence="12" key="2">
    <citation type="journal article" date="2017" name="Nat. Plants">
        <title>The Aegilops tauschii genome reveals multiple impacts of transposons.</title>
        <authorList>
            <person name="Zhao G."/>
            <person name="Zou C."/>
            <person name="Li K."/>
            <person name="Wang K."/>
            <person name="Li T."/>
            <person name="Gao L."/>
            <person name="Zhang X."/>
            <person name="Wang H."/>
            <person name="Yang Z."/>
            <person name="Liu X."/>
            <person name="Jiang W."/>
            <person name="Mao L."/>
            <person name="Kong X."/>
            <person name="Jiao Y."/>
            <person name="Jia J."/>
        </authorList>
    </citation>
    <scope>NUCLEOTIDE SEQUENCE [LARGE SCALE GENOMIC DNA]</scope>
    <source>
        <strain evidence="12">cv. AL8/78</strain>
    </source>
</reference>
<evidence type="ECO:0000256" key="4">
    <source>
        <dbReference type="ARBA" id="ARBA00022692"/>
    </source>
</evidence>
<dbReference type="GO" id="GO:0003882">
    <property type="term" value="F:CDP-diacylglycerol-serine O-phosphatidyltransferase activity"/>
    <property type="evidence" value="ECO:0007669"/>
    <property type="project" value="UniProtKB-UniRule"/>
</dbReference>
<keyword evidence="9 10" id="KW-1208">Phospholipid metabolism</keyword>
<evidence type="ECO:0000256" key="8">
    <source>
        <dbReference type="ARBA" id="ARBA00023136"/>
    </source>
</evidence>
<dbReference type="Pfam" id="PF03034">
    <property type="entry name" value="PSS"/>
    <property type="match status" value="1"/>
</dbReference>
<dbReference type="GO" id="GO:0106245">
    <property type="term" value="F:L-serine-phosphatidylethanolamine phosphatidyltransferase activity"/>
    <property type="evidence" value="ECO:0007669"/>
    <property type="project" value="InterPro"/>
</dbReference>
<reference evidence="11" key="4">
    <citation type="submission" date="2019-03" db="UniProtKB">
        <authorList>
            <consortium name="EnsemblPlants"/>
        </authorList>
    </citation>
    <scope>IDENTIFICATION</scope>
</reference>
<evidence type="ECO:0000256" key="6">
    <source>
        <dbReference type="ARBA" id="ARBA00022989"/>
    </source>
</evidence>
<dbReference type="InterPro" id="IPR004277">
    <property type="entry name" value="PSS"/>
</dbReference>
<evidence type="ECO:0000256" key="9">
    <source>
        <dbReference type="ARBA" id="ARBA00023264"/>
    </source>
</evidence>
<dbReference type="GO" id="GO:0006659">
    <property type="term" value="P:phosphatidylserine biosynthetic process"/>
    <property type="evidence" value="ECO:0007669"/>
    <property type="project" value="UniProtKB-UniRule"/>
</dbReference>
<feature type="transmembrane region" description="Helical" evidence="10">
    <location>
        <begin position="253"/>
        <end position="277"/>
    </location>
</feature>
<feature type="transmembrane region" description="Helical" evidence="10">
    <location>
        <begin position="314"/>
        <end position="336"/>
    </location>
</feature>
<keyword evidence="3 10" id="KW-0808">Transferase</keyword>
<dbReference type="GO" id="GO:0006646">
    <property type="term" value="P:phosphatidylethanolamine biosynthetic process"/>
    <property type="evidence" value="ECO:0007669"/>
    <property type="project" value="UniProtKB-UniPathway"/>
</dbReference>
<evidence type="ECO:0000313" key="11">
    <source>
        <dbReference type="EnsemblPlants" id="AET1Gv20917400.15"/>
    </source>
</evidence>
<evidence type="ECO:0000256" key="7">
    <source>
        <dbReference type="ARBA" id="ARBA00023098"/>
    </source>
</evidence>
<evidence type="ECO:0000256" key="5">
    <source>
        <dbReference type="ARBA" id="ARBA00022824"/>
    </source>
</evidence>
<dbReference type="Proteomes" id="UP000015105">
    <property type="component" value="Chromosome 1D"/>
</dbReference>
<sequence length="379" mass="44225">FNCFPFQLGEWSSGPGGRCLPQQRDIYQEGCLGYDCGVPRLLHTPGTINDTYSAPSCFLAPGAWAGGCLPCCSHLSSFPENRDDARRFMKHLSPDLGVELPERSYGADCRLYVPENPKNKFINIYETLFDEFVVAHVLGWWGKAVMIRNQALLWVLSIGFELMELTFRHMLPNFNECWWDSIILDILICNWFGIWAGMHTVRYFDGKTYEWVGLSRQPSIMGKVKRSLSQFTPAQWDKDQWQPFMGPLRFIQVLFLCVVFMMVELNTFFLKFCLWIPPRNPLVVYRLILWWLIAIPTIREYNSYLQDSKPVKKVGAFCWLSVAICIVELLICMKFGHGLFHDPMPTWLIIFWRSAGIAFVIFLLAWSWRNHQKFRRKNL</sequence>
<reference evidence="12" key="1">
    <citation type="journal article" date="2014" name="Science">
        <title>Ancient hybridizations among the ancestral genomes of bread wheat.</title>
        <authorList>
            <consortium name="International Wheat Genome Sequencing Consortium,"/>
            <person name="Marcussen T."/>
            <person name="Sandve S.R."/>
            <person name="Heier L."/>
            <person name="Spannagl M."/>
            <person name="Pfeifer M."/>
            <person name="Jakobsen K.S."/>
            <person name="Wulff B.B."/>
            <person name="Steuernagel B."/>
            <person name="Mayer K.F."/>
            <person name="Olsen O.A."/>
        </authorList>
    </citation>
    <scope>NUCLEOTIDE SEQUENCE [LARGE SCALE GENOMIC DNA]</scope>
    <source>
        <strain evidence="12">cv. AL8/78</strain>
    </source>
</reference>
<comment type="similarity">
    <text evidence="10">Belongs to the CDP-alcohol phosphatidyltransferase class-I family.</text>
</comment>
<comment type="subcellular location">
    <subcellularLocation>
        <location evidence="1 10">Endoplasmic reticulum membrane</location>
        <topology evidence="1 10">Multi-pass membrane protein</topology>
    </subcellularLocation>
</comment>
<dbReference type="AlphaFoldDB" id="A0A452ZU57"/>
<evidence type="ECO:0000256" key="1">
    <source>
        <dbReference type="ARBA" id="ARBA00004477"/>
    </source>
</evidence>
<proteinExistence type="inferred from homology"/>
<keyword evidence="12" id="KW-1185">Reference proteome</keyword>
<dbReference type="EC" id="2.7.8.8" evidence="10"/>
<evidence type="ECO:0000256" key="10">
    <source>
        <dbReference type="RuleBase" id="RU368094"/>
    </source>
</evidence>
<keyword evidence="4 10" id="KW-0812">Transmembrane</keyword>
<evidence type="ECO:0000256" key="3">
    <source>
        <dbReference type="ARBA" id="ARBA00022679"/>
    </source>
</evidence>
<reference evidence="11" key="3">
    <citation type="journal article" date="2017" name="Nature">
        <title>Genome sequence of the progenitor of the wheat D genome Aegilops tauschii.</title>
        <authorList>
            <person name="Luo M.C."/>
            <person name="Gu Y.Q."/>
            <person name="Puiu D."/>
            <person name="Wang H."/>
            <person name="Twardziok S.O."/>
            <person name="Deal K.R."/>
            <person name="Huo N."/>
            <person name="Zhu T."/>
            <person name="Wang L."/>
            <person name="Wang Y."/>
            <person name="McGuire P.E."/>
            <person name="Liu S."/>
            <person name="Long H."/>
            <person name="Ramasamy R.K."/>
            <person name="Rodriguez J.C."/>
            <person name="Van S.L."/>
            <person name="Yuan L."/>
            <person name="Wang Z."/>
            <person name="Xia Z."/>
            <person name="Xiao L."/>
            <person name="Anderson O.D."/>
            <person name="Ouyang S."/>
            <person name="Liang Y."/>
            <person name="Zimin A.V."/>
            <person name="Pertea G."/>
            <person name="Qi P."/>
            <person name="Bennetzen J.L."/>
            <person name="Dai X."/>
            <person name="Dawson M.W."/>
            <person name="Muller H.G."/>
            <person name="Kugler K."/>
            <person name="Rivarola-Duarte L."/>
            <person name="Spannagl M."/>
            <person name="Mayer K.F.X."/>
            <person name="Lu F.H."/>
            <person name="Bevan M.W."/>
            <person name="Leroy P."/>
            <person name="Li P."/>
            <person name="You F.M."/>
            <person name="Sun Q."/>
            <person name="Liu Z."/>
            <person name="Lyons E."/>
            <person name="Wicker T."/>
            <person name="Salzberg S.L."/>
            <person name="Devos K.M."/>
            <person name="Dvorak J."/>
        </authorList>
    </citation>
    <scope>NUCLEOTIDE SEQUENCE [LARGE SCALE GENOMIC DNA]</scope>
    <source>
        <strain evidence="11">cv. AL8/78</strain>
    </source>
</reference>
<feature type="transmembrane region" description="Helical" evidence="10">
    <location>
        <begin position="348"/>
        <end position="368"/>
    </location>
</feature>
<protein>
    <recommendedName>
        <fullName evidence="10">CDP-diacylglycerol--serine O-phosphatidyltransferase</fullName>
        <ecNumber evidence="10">2.7.8.8</ecNumber>
    </recommendedName>
    <alternativeName>
        <fullName evidence="10">Phosphatidylserine synthase</fullName>
    </alternativeName>
</protein>
<name>A0A452ZU57_AEGTS</name>
<keyword evidence="7 10" id="KW-0443">Lipid metabolism</keyword>
<dbReference type="UniPathway" id="UPA00558">
    <property type="reaction ID" value="UER00615"/>
</dbReference>
<keyword evidence="10" id="KW-0594">Phospholipid biosynthesis</keyword>
<evidence type="ECO:0000313" key="12">
    <source>
        <dbReference type="Proteomes" id="UP000015105"/>
    </source>
</evidence>